<organism evidence="1 2">
    <name type="scientific">Ephemerocybe angulata</name>
    <dbReference type="NCBI Taxonomy" id="980116"/>
    <lineage>
        <taxon>Eukaryota</taxon>
        <taxon>Fungi</taxon>
        <taxon>Dikarya</taxon>
        <taxon>Basidiomycota</taxon>
        <taxon>Agaricomycotina</taxon>
        <taxon>Agaricomycetes</taxon>
        <taxon>Agaricomycetidae</taxon>
        <taxon>Agaricales</taxon>
        <taxon>Agaricineae</taxon>
        <taxon>Psathyrellaceae</taxon>
        <taxon>Ephemerocybe</taxon>
    </lineage>
</organism>
<comment type="caution">
    <text evidence="1">The sequence shown here is derived from an EMBL/GenBank/DDBJ whole genome shotgun (WGS) entry which is preliminary data.</text>
</comment>
<gene>
    <name evidence="1" type="ORF">DFP72DRAFT_1153276</name>
</gene>
<keyword evidence="2" id="KW-1185">Reference proteome</keyword>
<evidence type="ECO:0000313" key="2">
    <source>
        <dbReference type="Proteomes" id="UP000521943"/>
    </source>
</evidence>
<accession>A0A8H6LXL7</accession>
<dbReference type="EMBL" id="JACGCI010000098">
    <property type="protein sequence ID" value="KAF6745849.1"/>
    <property type="molecule type" value="Genomic_DNA"/>
</dbReference>
<evidence type="ECO:0000313" key="1">
    <source>
        <dbReference type="EMBL" id="KAF6745849.1"/>
    </source>
</evidence>
<proteinExistence type="predicted"/>
<protein>
    <submittedName>
        <fullName evidence="1">Uncharacterized protein</fullName>
    </submittedName>
</protein>
<dbReference type="Proteomes" id="UP000521943">
    <property type="component" value="Unassembled WGS sequence"/>
</dbReference>
<sequence>MNQARSPAEYIYWMELRRVPGECDAAFQYDAKIVYIEGEKNTAADALSRTEFVEDSRTAQERAHDLLGPDADEDGETIDAPVCLVTANRATIASVAKSLSSEACRSPPVTVATAGPRTQRLTASIDETFLQKIRDGYET</sequence>
<reference evidence="1 2" key="1">
    <citation type="submission" date="2020-07" db="EMBL/GenBank/DDBJ databases">
        <title>Comparative genomics of pyrophilous fungi reveals a link between fire events and developmental genes.</title>
        <authorList>
            <consortium name="DOE Joint Genome Institute"/>
            <person name="Steindorff A.S."/>
            <person name="Carver A."/>
            <person name="Calhoun S."/>
            <person name="Stillman K."/>
            <person name="Liu H."/>
            <person name="Lipzen A."/>
            <person name="Pangilinan J."/>
            <person name="Labutti K."/>
            <person name="Bruns T.D."/>
            <person name="Grigoriev I.V."/>
        </authorList>
    </citation>
    <scope>NUCLEOTIDE SEQUENCE [LARGE SCALE GENOMIC DNA]</scope>
    <source>
        <strain evidence="1 2">CBS 144469</strain>
    </source>
</reference>
<dbReference type="OrthoDB" id="3268967at2759"/>
<dbReference type="AlphaFoldDB" id="A0A8H6LXL7"/>
<name>A0A8H6LXL7_9AGAR</name>